<keyword evidence="4" id="KW-0611">Plant defense</keyword>
<dbReference type="InterPro" id="IPR055414">
    <property type="entry name" value="LRR_R13L4/SHOC2-like"/>
</dbReference>
<evidence type="ECO:0000313" key="10">
    <source>
        <dbReference type="EMBL" id="KAJ9682096.1"/>
    </source>
</evidence>
<evidence type="ECO:0000256" key="1">
    <source>
        <dbReference type="ARBA" id="ARBA00008894"/>
    </source>
</evidence>
<dbReference type="InterPro" id="IPR057135">
    <property type="entry name" value="At4g27190-like_LRR"/>
</dbReference>
<sequence length="1460" mass="165853">MADIVISVVAKVAEYLVAPIGRQLGYLYNYRSNLDKLEEQVEKLGDARRRLQRDVDEADRQGDEIEPDVNKWLTSAEGIIQKAKKLIEDEKAANTSWFNLKLRHQRSRQAEMQSGDIGKIQEESKFDGVSYRLPPRGIWSPRLRDCKALESRASILNEIMEALRNDDIRMIGVWGMGGVGKTTLANQVAKKAEEDNLFDKVVMALSISQIPNVTKIQEEIAGILGLKFGQEGELIRADLLCKSLNKKKTVLVILDDIWEELSLEKIGIPYGVHKGCKVLLTSREHCVLSREMGTQKNFHVQHLCGEEAWSLFKKTAGDSVEKLELRPIAIEIVKECEGLPVAIVTIAKALKGETVAVWKNALEELKSKNVYSCLELSYNHLKGDEVKRLFLLCGMLGYGDISMDQLLKYGMGLDLFEHVSSLEQIRNKLVTLVKILKDSSLLLDAEDRYRLGVAPAVFFGHNDEDKYVRMHDVVGDVARAIAAKDPHRFVVIEEALGLEEWQRKEEFRNCSRISLKCKDLHKLPERLVCPKLEFFLLNSDDPFLSVPNTFFDEMGLLKVLDFSQKMGFTPLPSSLGLLPSSLGFLSNLRTLCVRASTLQDIAVIGGLKKLQVLCFASCKIERLPKEMMQLTDLRVLDLWDCSHLKVIPQNVISSLSRLEHLCLAKSFSEWGAEGFGSGESNNACLSELNNLSYLKTLCIEIRDPNLLSKDLVFEKLTRYVISVSPAEQYVDYNRYARMLKVHGVNKPCLMDCFSKLFKTVEDLILSRLEDAKHVLYELDTQGFLQLKHLRIFACPGIQYIVDSTKGVPLHSAFPILEDLDIGGLNDMDAVCYGPIPEGSFGKLRDLTVRNCERLKSFISLPMEQGRDGSVLLEMGSLDSTRDFSSTGASATQELCTSDVPTPFFNEQVTLPSLEDLAMDNLDNVIAIWHSQLSLESWCKLKSLDLTRCSKLLNVFPSNILKGFQSLEDVKIYGCDSIEEIFYLGGVNSKEIHDIATIPLRILRLKRLNSLKSIWNKDPQGLVSFQNLQSLEVVKCPCLKYIFPITVAKGLVQLKFLEIKYCGVEEIVANENGDEVMSSLFPELTSLTLKGLDKLKGFYRGTHIARWPHLKNLIMWERDQVGTLFQEIDSDGYIDSPIQQSFFLLEKDAFLNLELLILKGSKMKIWQGQFSGESFCKLGVLKIKMCHNILVVIPCSMLPKLHNLKELCVSKCNSVKEVFQMKELVNQEYQVETLPRLTKMFLEYLPLLTYLPGLVQIFENLHSLTVRGCGNLIYLVTSSIAKTLVQLKELAIQQCRSVKEIVGHEGGEEPYDIVFSKLQRLRLVNLRSLKCFCSTRSIFTFPSLEQLEVIRCPRMEFFCEGVSSTPRVKKVQIDYHVKEHLGCDLNTIIHNIFLQKVMFEKHLEALGATIQLHGDWEDFGESGDDDNDDDDDYDEDFDNKDVMRMIRMMDREMRMRDRWRE</sequence>
<keyword evidence="6" id="KW-0175">Coiled coil</keyword>
<keyword evidence="2" id="KW-0677">Repeat</keyword>
<dbReference type="FunFam" id="3.40.50.300:FF:001091">
    <property type="entry name" value="Probable disease resistance protein At1g61300"/>
    <property type="match status" value="1"/>
</dbReference>
<gene>
    <name evidence="10" type="ORF">PVL29_018133</name>
</gene>
<dbReference type="EMBL" id="JARBHA010000014">
    <property type="protein sequence ID" value="KAJ9682096.1"/>
    <property type="molecule type" value="Genomic_DNA"/>
</dbReference>
<feature type="domain" description="Disease resistance protein At4g27190-like leucine-rich repeats" evidence="8">
    <location>
        <begin position="914"/>
        <end position="1062"/>
    </location>
</feature>
<protein>
    <recommendedName>
        <fullName evidence="12">Disease resistance protein</fullName>
    </recommendedName>
</protein>
<keyword evidence="5" id="KW-0067">ATP-binding</keyword>
<dbReference type="GO" id="GO:0006952">
    <property type="term" value="P:defense response"/>
    <property type="evidence" value="ECO:0007669"/>
    <property type="project" value="UniProtKB-KW"/>
</dbReference>
<dbReference type="Gene3D" id="3.40.50.300">
    <property type="entry name" value="P-loop containing nucleotide triphosphate hydrolases"/>
    <property type="match status" value="1"/>
</dbReference>
<evidence type="ECO:0008006" key="12">
    <source>
        <dbReference type="Google" id="ProtNLM"/>
    </source>
</evidence>
<dbReference type="SUPFAM" id="SSF52540">
    <property type="entry name" value="P-loop containing nucleoside triphosphate hydrolases"/>
    <property type="match status" value="1"/>
</dbReference>
<evidence type="ECO:0000256" key="2">
    <source>
        <dbReference type="ARBA" id="ARBA00022737"/>
    </source>
</evidence>
<proteinExistence type="inferred from homology"/>
<dbReference type="PANTHER" id="PTHR33463">
    <property type="entry name" value="NB-ARC DOMAIN-CONTAINING PROTEIN-RELATED"/>
    <property type="match status" value="1"/>
</dbReference>
<dbReference type="InterPro" id="IPR027417">
    <property type="entry name" value="P-loop_NTPase"/>
</dbReference>
<dbReference type="PANTHER" id="PTHR33463:SF198">
    <property type="entry name" value="RPP4C3"/>
    <property type="match status" value="1"/>
</dbReference>
<dbReference type="Gene3D" id="1.10.8.430">
    <property type="entry name" value="Helical domain of apoptotic protease-activating factors"/>
    <property type="match status" value="1"/>
</dbReference>
<dbReference type="Pfam" id="PF00931">
    <property type="entry name" value="NB-ARC"/>
    <property type="match status" value="1"/>
</dbReference>
<dbReference type="Pfam" id="PF23247">
    <property type="entry name" value="LRR_RPS2"/>
    <property type="match status" value="2"/>
</dbReference>
<feature type="domain" description="Disease resistance R13L4/SHOC-2-like LRR" evidence="9">
    <location>
        <begin position="556"/>
        <end position="848"/>
    </location>
</feature>
<evidence type="ECO:0000259" key="7">
    <source>
        <dbReference type="Pfam" id="PF00931"/>
    </source>
</evidence>
<dbReference type="SUPFAM" id="SSF52058">
    <property type="entry name" value="L domain-like"/>
    <property type="match status" value="1"/>
</dbReference>
<dbReference type="GO" id="GO:0005524">
    <property type="term" value="F:ATP binding"/>
    <property type="evidence" value="ECO:0007669"/>
    <property type="project" value="UniProtKB-KW"/>
</dbReference>
<evidence type="ECO:0000259" key="8">
    <source>
        <dbReference type="Pfam" id="PF23247"/>
    </source>
</evidence>
<comment type="caution">
    <text evidence="10">The sequence shown here is derived from an EMBL/GenBank/DDBJ whole genome shotgun (WGS) entry which is preliminary data.</text>
</comment>
<reference evidence="10 11" key="1">
    <citation type="journal article" date="2023" name="BMC Biotechnol.">
        <title>Vitis rotundifolia cv Carlos genome sequencing.</title>
        <authorList>
            <person name="Huff M."/>
            <person name="Hulse-Kemp A."/>
            <person name="Scheffler B."/>
            <person name="Youngblood R."/>
            <person name="Simpson S."/>
            <person name="Babiker E."/>
            <person name="Staton M."/>
        </authorList>
    </citation>
    <scope>NUCLEOTIDE SEQUENCE [LARGE SCALE GENOMIC DNA]</scope>
    <source>
        <tissue evidence="10">Leaf</tissue>
    </source>
</reference>
<evidence type="ECO:0000256" key="3">
    <source>
        <dbReference type="ARBA" id="ARBA00022741"/>
    </source>
</evidence>
<dbReference type="Pfam" id="PF23598">
    <property type="entry name" value="LRR_14"/>
    <property type="match status" value="1"/>
</dbReference>
<dbReference type="Proteomes" id="UP001168098">
    <property type="component" value="Unassembled WGS sequence"/>
</dbReference>
<name>A0AA38Z476_VITRO</name>
<organism evidence="10 11">
    <name type="scientific">Vitis rotundifolia</name>
    <name type="common">Muscadine grape</name>
    <dbReference type="NCBI Taxonomy" id="103349"/>
    <lineage>
        <taxon>Eukaryota</taxon>
        <taxon>Viridiplantae</taxon>
        <taxon>Streptophyta</taxon>
        <taxon>Embryophyta</taxon>
        <taxon>Tracheophyta</taxon>
        <taxon>Spermatophyta</taxon>
        <taxon>Magnoliopsida</taxon>
        <taxon>eudicotyledons</taxon>
        <taxon>Gunneridae</taxon>
        <taxon>Pentapetalae</taxon>
        <taxon>rosids</taxon>
        <taxon>Vitales</taxon>
        <taxon>Vitaceae</taxon>
        <taxon>Viteae</taxon>
        <taxon>Vitis</taxon>
    </lineage>
</organism>
<dbReference type="InterPro" id="IPR042197">
    <property type="entry name" value="Apaf_helical"/>
</dbReference>
<dbReference type="GO" id="GO:0043531">
    <property type="term" value="F:ADP binding"/>
    <property type="evidence" value="ECO:0007669"/>
    <property type="project" value="InterPro"/>
</dbReference>
<dbReference type="InterPro" id="IPR050905">
    <property type="entry name" value="Plant_NBS-LRR"/>
</dbReference>
<comment type="similarity">
    <text evidence="1">Belongs to the disease resistance NB-LRR family.</text>
</comment>
<feature type="coiled-coil region" evidence="6">
    <location>
        <begin position="27"/>
        <end position="61"/>
    </location>
</feature>
<evidence type="ECO:0000256" key="6">
    <source>
        <dbReference type="SAM" id="Coils"/>
    </source>
</evidence>
<dbReference type="InterPro" id="IPR032675">
    <property type="entry name" value="LRR_dom_sf"/>
</dbReference>
<evidence type="ECO:0000313" key="11">
    <source>
        <dbReference type="Proteomes" id="UP001168098"/>
    </source>
</evidence>
<feature type="domain" description="NB-ARC" evidence="7">
    <location>
        <begin position="156"/>
        <end position="318"/>
    </location>
</feature>
<dbReference type="PRINTS" id="PR00364">
    <property type="entry name" value="DISEASERSIST"/>
</dbReference>
<evidence type="ECO:0000259" key="9">
    <source>
        <dbReference type="Pfam" id="PF23598"/>
    </source>
</evidence>
<keyword evidence="11" id="KW-1185">Reference proteome</keyword>
<evidence type="ECO:0000256" key="4">
    <source>
        <dbReference type="ARBA" id="ARBA00022821"/>
    </source>
</evidence>
<feature type="domain" description="Disease resistance protein At4g27190-like leucine-rich repeats" evidence="8">
    <location>
        <begin position="1155"/>
        <end position="1295"/>
    </location>
</feature>
<keyword evidence="3" id="KW-0547">Nucleotide-binding</keyword>
<accession>A0AA38Z476</accession>
<dbReference type="InterPro" id="IPR002182">
    <property type="entry name" value="NB-ARC"/>
</dbReference>
<evidence type="ECO:0000256" key="5">
    <source>
        <dbReference type="ARBA" id="ARBA00022840"/>
    </source>
</evidence>
<dbReference type="Gene3D" id="3.80.10.10">
    <property type="entry name" value="Ribonuclease Inhibitor"/>
    <property type="match status" value="3"/>
</dbReference>